<gene>
    <name evidence="3" type="ORF">JIN84_16410</name>
</gene>
<name>A0A934R8V9_9BACT</name>
<dbReference type="Proteomes" id="UP000600139">
    <property type="component" value="Unassembled WGS sequence"/>
</dbReference>
<protein>
    <submittedName>
        <fullName evidence="3">GSCFA domain-containing protein</fullName>
    </submittedName>
</protein>
<comment type="caution">
    <text evidence="3">The sequence shown here is derived from an EMBL/GenBank/DDBJ whole genome shotgun (WGS) entry which is preliminary data.</text>
</comment>
<evidence type="ECO:0000313" key="4">
    <source>
        <dbReference type="Proteomes" id="UP000600139"/>
    </source>
</evidence>
<feature type="domain" description="GSCFA" evidence="1">
    <location>
        <begin position="332"/>
        <end position="594"/>
    </location>
</feature>
<keyword evidence="4" id="KW-1185">Reference proteome</keyword>
<dbReference type="AlphaFoldDB" id="A0A934R8V9"/>
<feature type="domain" description="Polysaccharide biosynthesis enzyme WcbI" evidence="2">
    <location>
        <begin position="2"/>
        <end position="191"/>
    </location>
</feature>
<dbReference type="InterPro" id="IPR014982">
    <property type="entry name" value="GSCFA"/>
</dbReference>
<dbReference type="Pfam" id="PF18588">
    <property type="entry name" value="WcbI"/>
    <property type="match status" value="1"/>
</dbReference>
<dbReference type="EMBL" id="JAENIK010000012">
    <property type="protein sequence ID" value="MBK1817204.1"/>
    <property type="molecule type" value="Genomic_DNA"/>
</dbReference>
<proteinExistence type="predicted"/>
<accession>A0A934R8V9</accession>
<dbReference type="Pfam" id="PF08885">
    <property type="entry name" value="GSCFA"/>
    <property type="match status" value="1"/>
</dbReference>
<organism evidence="3 4">
    <name type="scientific">Luteolibacter yonseiensis</name>
    <dbReference type="NCBI Taxonomy" id="1144680"/>
    <lineage>
        <taxon>Bacteria</taxon>
        <taxon>Pseudomonadati</taxon>
        <taxon>Verrucomicrobiota</taxon>
        <taxon>Verrucomicrobiia</taxon>
        <taxon>Verrucomicrobiales</taxon>
        <taxon>Verrucomicrobiaceae</taxon>
        <taxon>Luteolibacter</taxon>
    </lineage>
</organism>
<reference evidence="3" key="1">
    <citation type="submission" date="2021-01" db="EMBL/GenBank/DDBJ databases">
        <title>Modified the classification status of verrucomicrobia.</title>
        <authorList>
            <person name="Feng X."/>
        </authorList>
    </citation>
    <scope>NUCLEOTIDE SEQUENCE</scope>
    <source>
        <strain evidence="3">JCM 18052</strain>
    </source>
</reference>
<evidence type="ECO:0000259" key="2">
    <source>
        <dbReference type="Pfam" id="PF18588"/>
    </source>
</evidence>
<evidence type="ECO:0000259" key="1">
    <source>
        <dbReference type="Pfam" id="PF08885"/>
    </source>
</evidence>
<evidence type="ECO:0000313" key="3">
    <source>
        <dbReference type="EMBL" id="MBK1817204.1"/>
    </source>
</evidence>
<dbReference type="InterPro" id="IPR041307">
    <property type="entry name" value="WcbI"/>
</dbReference>
<sequence length="653" mass="73869">MNCIVIGNCQSVTFANTAGRMVPGATFRHHETSSLNEDFGKILAKADVAFVQPNIYDRLPANAFGKTRIIRFPRCSFSGFHPDIMYLHYDGRRCISHASHHSALIFGAWWHGLDQEQTAGLFNGETFERLRFPRHFEASKKGLLDEWALCGLNGEKEFERWMGLPEPFMLTMNHPTLEVMIDAAKATLLHNGFKIAENFSPPYHHLLDFATMPVYPDIASRYGQTGSIHFISNKVEGVRQSYDIQTFIAKCFDLYGKKAREKFSAEKVTQGIYNEFFSKIPKNAAAVGTGYNRHPYRNLPSHQKWRKSFTDFEISDVDPVVDCGFKIQATDKVATAGSCFAQHLAKALERSGLCYYAPEAGDRELGYGLYSARYGNIYTPAQLNQLLDRAYGRFEPVDTAWHKGDGTFVDPFRPEIPQVTAATMADVAEDRAAHFGYVREVFEKMDYFVFTLGLTEAWRSRIDGAVFPLAPGVAAGAMDPDKYEFVNFGVTETTADLSAAIRKIREVNPGVKIILTVSPVPLMATYVPRHVLLSTTYSKSVLRVAAEEIRMNFPDVHYFPSYEIITGSYNRGAYYKKDYRTVTQEGVNHVMKLFLKHGTSVHDSEDEQMRRIREDYDIFCAEEMLDAGDNTPLKAPGLFRRVLEMATVRKKKN</sequence>